<dbReference type="EMBL" id="CP028811">
    <property type="protein sequence ID" value="AWA31173.1"/>
    <property type="molecule type" value="Genomic_DNA"/>
</dbReference>
<keyword evidence="3" id="KW-1185">Reference proteome</keyword>
<protein>
    <submittedName>
        <fullName evidence="2">DUF4835 domain-containing protein</fullName>
    </submittedName>
</protein>
<dbReference type="OrthoDB" id="9773381at2"/>
<evidence type="ECO:0000313" key="2">
    <source>
        <dbReference type="EMBL" id="AWA31173.1"/>
    </source>
</evidence>
<sequence length="294" mass="33388">MRRIICLLLLVTGFANAQELNCEVRVNSDRLGATNQQIFRTLEKSLNEFVNKTKWSEREYRSKERIDCTMFINVASYSGDQFSATLQIQSSRPVYNSTYSTPVFNFNDKDFNFKYVEFENLFFNPNSFDSNLVSVMAFYANIIIGMDADTYSPLGGTDYFTAAQSIASTAQQGGYKGWSQQDGNQNRFFLINDLLSNTFTPIREAMYDYHLGALDTFGENTKAGKEKIKTTLLSLQKVYDLRPNAFLTRVFFDAKADEILSIFSAGPSINISDLTEVLNKLSPLNSSKWSSIKF</sequence>
<feature type="signal peptide" evidence="1">
    <location>
        <begin position="1"/>
        <end position="17"/>
    </location>
</feature>
<accession>A0A2S0RHF8</accession>
<name>A0A2S0RHF8_9FLAO</name>
<dbReference type="Proteomes" id="UP000244193">
    <property type="component" value="Chromosome"/>
</dbReference>
<proteinExistence type="predicted"/>
<dbReference type="KEGG" id="fmg:HYN48_14315"/>
<reference evidence="2 3" key="1">
    <citation type="submission" date="2018-04" db="EMBL/GenBank/DDBJ databases">
        <title>Genome sequencing of Flavobacterium sp. HYN0048.</title>
        <authorList>
            <person name="Yi H."/>
            <person name="Baek C."/>
        </authorList>
    </citation>
    <scope>NUCLEOTIDE SEQUENCE [LARGE SCALE GENOMIC DNA]</scope>
    <source>
        <strain evidence="2 3">HYN0048</strain>
    </source>
</reference>
<evidence type="ECO:0000313" key="3">
    <source>
        <dbReference type="Proteomes" id="UP000244193"/>
    </source>
</evidence>
<dbReference type="AlphaFoldDB" id="A0A2S0RHF8"/>
<dbReference type="RefSeq" id="WP_108372909.1">
    <property type="nucleotide sequence ID" value="NZ_CP028811.1"/>
</dbReference>
<evidence type="ECO:0000256" key="1">
    <source>
        <dbReference type="SAM" id="SignalP"/>
    </source>
</evidence>
<dbReference type="InterPro" id="IPR032274">
    <property type="entry name" value="DUF4835"/>
</dbReference>
<keyword evidence="1" id="KW-0732">Signal</keyword>
<dbReference type="Pfam" id="PF16119">
    <property type="entry name" value="DUF4835"/>
    <property type="match status" value="1"/>
</dbReference>
<gene>
    <name evidence="2" type="ORF">HYN48_14315</name>
</gene>
<organism evidence="2 3">
    <name type="scientific">Flavobacterium magnum</name>
    <dbReference type="NCBI Taxonomy" id="2162713"/>
    <lineage>
        <taxon>Bacteria</taxon>
        <taxon>Pseudomonadati</taxon>
        <taxon>Bacteroidota</taxon>
        <taxon>Flavobacteriia</taxon>
        <taxon>Flavobacteriales</taxon>
        <taxon>Flavobacteriaceae</taxon>
        <taxon>Flavobacterium</taxon>
    </lineage>
</organism>
<feature type="chain" id="PRO_5015670092" evidence="1">
    <location>
        <begin position="18"/>
        <end position="294"/>
    </location>
</feature>